<name>A0A2V1HVB7_9MICO</name>
<protein>
    <recommendedName>
        <fullName evidence="3">ATP-grasp domain-containing protein</fullName>
    </recommendedName>
</protein>
<keyword evidence="2" id="KW-1185">Reference proteome</keyword>
<reference evidence="1 2" key="1">
    <citation type="submission" date="2018-05" db="EMBL/GenBank/DDBJ databases">
        <title>Amnibacterium sp. M8JJ-5, whole genome shotgun sequence.</title>
        <authorList>
            <person name="Tuo L."/>
        </authorList>
    </citation>
    <scope>NUCLEOTIDE SEQUENCE [LARGE SCALE GENOMIC DNA]</scope>
    <source>
        <strain evidence="1 2">M8JJ-5</strain>
    </source>
</reference>
<dbReference type="OrthoDB" id="9791827at2"/>
<evidence type="ECO:0000313" key="2">
    <source>
        <dbReference type="Proteomes" id="UP000244893"/>
    </source>
</evidence>
<proteinExistence type="predicted"/>
<evidence type="ECO:0000313" key="1">
    <source>
        <dbReference type="EMBL" id="PVZ94930.1"/>
    </source>
</evidence>
<dbReference type="Pfam" id="PF14305">
    <property type="entry name" value="ATPgrasp_TupA"/>
    <property type="match status" value="1"/>
</dbReference>
<comment type="caution">
    <text evidence="1">The sequence shown here is derived from an EMBL/GenBank/DDBJ whole genome shotgun (WGS) entry which is preliminary data.</text>
</comment>
<gene>
    <name evidence="1" type="ORF">DDQ50_12825</name>
</gene>
<organism evidence="1 2">
    <name type="scientific">Amnibacterium flavum</name>
    <dbReference type="NCBI Taxonomy" id="2173173"/>
    <lineage>
        <taxon>Bacteria</taxon>
        <taxon>Bacillati</taxon>
        <taxon>Actinomycetota</taxon>
        <taxon>Actinomycetes</taxon>
        <taxon>Micrococcales</taxon>
        <taxon>Microbacteriaceae</taxon>
        <taxon>Amnibacterium</taxon>
    </lineage>
</organism>
<sequence length="262" mass="29055">MLRDHRPLLVVFADKAAVREYVADRVGEAFLPTAYAILDDPGGLVDLDLPESYVVKPTHGSGACIVVSPGAPFDAELPEARWSWMYRHVRPRPGLLGDLAPIAANWTTKLYGQGPNREWAYGRVRPRILVEEMLAGPNGEIPADSKLFVFHGTCRYIQVDQSRFGARTQDFFTPAWEHLPLSGGPAWADPVPARPERLAEMIAVAETLGAETDFVRVDLYDVGGRIVFGELTSYPAGGDSPFSPDSYDIEFGSHWTVPRRYR</sequence>
<dbReference type="InterPro" id="IPR029465">
    <property type="entry name" value="ATPgrasp_TupA"/>
</dbReference>
<accession>A0A2V1HVB7</accession>
<evidence type="ECO:0008006" key="3">
    <source>
        <dbReference type="Google" id="ProtNLM"/>
    </source>
</evidence>
<dbReference type="AlphaFoldDB" id="A0A2V1HVB7"/>
<dbReference type="Proteomes" id="UP000244893">
    <property type="component" value="Unassembled WGS sequence"/>
</dbReference>
<dbReference type="EMBL" id="QEOP01000002">
    <property type="protein sequence ID" value="PVZ94930.1"/>
    <property type="molecule type" value="Genomic_DNA"/>
</dbReference>